<keyword evidence="4" id="KW-1185">Reference proteome</keyword>
<proteinExistence type="predicted"/>
<evidence type="ECO:0000313" key="3">
    <source>
        <dbReference type="EMBL" id="WOB05872.1"/>
    </source>
</evidence>
<dbReference type="InterPro" id="IPR055804">
    <property type="entry name" value="DUF7380"/>
</dbReference>
<protein>
    <submittedName>
        <fullName evidence="3">DUF4209 domain-containing protein</fullName>
    </submittedName>
</protein>
<evidence type="ECO:0000259" key="2">
    <source>
        <dbReference type="Pfam" id="PF24098"/>
    </source>
</evidence>
<reference evidence="3 4" key="1">
    <citation type="submission" date="2023-10" db="EMBL/GenBank/DDBJ databases">
        <title>Bacteria for the degradation of biodegradable plastic PBAT(Polybutylene adipate terephthalate).</title>
        <authorList>
            <person name="Weon H.-Y."/>
            <person name="Yeon J."/>
        </authorList>
    </citation>
    <scope>NUCLEOTIDE SEQUENCE [LARGE SCALE GENOMIC DNA]</scope>
    <source>
        <strain evidence="3 4">SBD 7-3</strain>
    </source>
</reference>
<sequence>MFDVSALTPESISSLDLERRLDGVAARECHAYAMALTKALDEENDEAIKSTLRFVVQVLSMAFRPWSPNEPFGALWEIDDHRSMIPTDLPKEWLKSLTPWALALNDAELRSRFLDVIWLQARDFKAAQAAIGAYVEAAGQLGDAEVSDVLVAQRYERALRLATSLGRGALAERAQVLQAVDALLLSPVPPHQHVLWKLVPFLLDSGHGEPASYAAVAEGLAARHHKEGKFWIAKDLHELAARCYQAANDEVNRESQNRLAAESLVSEAEAAHQQGRGAAAASSILSQAVNMLRQAGGGRDRIDALHSRVLELQKSSVDELQGFRVEQDASQHVQRALAAIDGKPMRDAIITFALMSKPPLVTDLISAVHERAKKEVLGSLAPMDIINARGQVVAKLPALEPASTNIEDAGLRGRVFRLAGERRSMLVQVVINPVRRRVVELHAPTPQDLLALVSASPWVPSDHTSTVVRALIAGFYLDMEVAATLVPIQIEALVRHVVKAQGGATTMLDAERIQQEKPLGPLLEMPEAVKAFGQAGILEMQDLLTEAIGSNLRNEASHGLLTDEGCYSTQPLYAWWLLLRYALLPGLLP</sequence>
<dbReference type="Proteomes" id="UP001303946">
    <property type="component" value="Chromosome"/>
</dbReference>
<gene>
    <name evidence="3" type="ORF">RXV79_13165</name>
</gene>
<feature type="domain" description="DUF7380" evidence="2">
    <location>
        <begin position="6"/>
        <end position="169"/>
    </location>
</feature>
<dbReference type="EMBL" id="CP136336">
    <property type="protein sequence ID" value="WOB05872.1"/>
    <property type="molecule type" value="Genomic_DNA"/>
</dbReference>
<dbReference type="Pfam" id="PF24098">
    <property type="entry name" value="DUF7380"/>
    <property type="match status" value="1"/>
</dbReference>
<dbReference type="Pfam" id="PF13910">
    <property type="entry name" value="DUF4209"/>
    <property type="match status" value="1"/>
</dbReference>
<dbReference type="RefSeq" id="WP_257824076.1">
    <property type="nucleotide sequence ID" value="NZ_CP136336.1"/>
</dbReference>
<dbReference type="InterPro" id="IPR025209">
    <property type="entry name" value="DUF4209"/>
</dbReference>
<name>A0ABZ0CLK1_9BURK</name>
<organism evidence="3 4">
    <name type="scientific">Piscinibacter gummiphilus</name>
    <dbReference type="NCBI Taxonomy" id="946333"/>
    <lineage>
        <taxon>Bacteria</taxon>
        <taxon>Pseudomonadati</taxon>
        <taxon>Pseudomonadota</taxon>
        <taxon>Betaproteobacteria</taxon>
        <taxon>Burkholderiales</taxon>
        <taxon>Sphaerotilaceae</taxon>
        <taxon>Piscinibacter</taxon>
    </lineage>
</organism>
<feature type="domain" description="DUF4209" evidence="1">
    <location>
        <begin position="490"/>
        <end position="579"/>
    </location>
</feature>
<evidence type="ECO:0000259" key="1">
    <source>
        <dbReference type="Pfam" id="PF13910"/>
    </source>
</evidence>
<accession>A0ABZ0CLK1</accession>
<evidence type="ECO:0000313" key="4">
    <source>
        <dbReference type="Proteomes" id="UP001303946"/>
    </source>
</evidence>